<comment type="caution">
    <text evidence="1">The sequence shown here is derived from an EMBL/GenBank/DDBJ whole genome shotgun (WGS) entry which is preliminary data.</text>
</comment>
<dbReference type="EMBL" id="JACHIO010000002">
    <property type="protein sequence ID" value="MBB5062328.1"/>
    <property type="molecule type" value="Genomic_DNA"/>
</dbReference>
<evidence type="ECO:0000313" key="2">
    <source>
        <dbReference type="Proteomes" id="UP000584867"/>
    </source>
</evidence>
<reference evidence="1 2" key="1">
    <citation type="submission" date="2020-08" db="EMBL/GenBank/DDBJ databases">
        <title>Genomic Encyclopedia of Type Strains, Phase IV (KMG-V): Genome sequencing to study the core and pangenomes of soil and plant-associated prokaryotes.</title>
        <authorList>
            <person name="Whitman W."/>
        </authorList>
    </citation>
    <scope>NUCLEOTIDE SEQUENCE [LARGE SCALE GENOMIC DNA]</scope>
    <source>
        <strain evidence="1 2">X5P3</strain>
    </source>
</reference>
<gene>
    <name evidence="1" type="ORF">HDF15_000655</name>
</gene>
<proteinExistence type="predicted"/>
<name>A0A7W8E7H7_9BACT</name>
<evidence type="ECO:0000313" key="1">
    <source>
        <dbReference type="EMBL" id="MBB5062328.1"/>
    </source>
</evidence>
<organism evidence="1 2">
    <name type="scientific">Granulicella mallensis</name>
    <dbReference type="NCBI Taxonomy" id="940614"/>
    <lineage>
        <taxon>Bacteria</taxon>
        <taxon>Pseudomonadati</taxon>
        <taxon>Acidobacteriota</taxon>
        <taxon>Terriglobia</taxon>
        <taxon>Terriglobales</taxon>
        <taxon>Acidobacteriaceae</taxon>
        <taxon>Granulicella</taxon>
    </lineage>
</organism>
<dbReference type="AlphaFoldDB" id="A0A7W8E7H7"/>
<dbReference type="RefSeq" id="WP_184252812.1">
    <property type="nucleotide sequence ID" value="NZ_JACHIO010000002.1"/>
</dbReference>
<dbReference type="Proteomes" id="UP000584867">
    <property type="component" value="Unassembled WGS sequence"/>
</dbReference>
<protein>
    <submittedName>
        <fullName evidence="1">Uncharacterized protein</fullName>
    </submittedName>
</protein>
<accession>A0A7W8E7H7</accession>
<sequence>MSTDKQSRDEIRARIKPTLDKVAVKGLRAWLKAIGLSSSAYTRPTITNLVADEIAEKRLAEDALERALIGFEEASDMRIYLYKLDELPKVDTRKWLPNRLLNTGFALTKIRTFAGEKTKPMSPVYAELEGELLRVKWAEEHESLKIDDKTGAVVKEPVPRRIVLIADLASKTAELRMNPPETRHAYEDASGRTPSELYYQAYLDKVSDLLECTLLPIEWRPVVRQLVEEEEPRVVRIHIDNHTNQSNTKAKTHSSRADVRDDPDWKLAYKKNGESWAWDAQSFYWLPKVSNGFLTRELYSHIDAETGYVKVNADCSDEEVNYVVSQIRAR</sequence>